<feature type="domain" description="LysM" evidence="3">
    <location>
        <begin position="258"/>
        <end position="314"/>
    </location>
</feature>
<evidence type="ECO:0000259" key="3">
    <source>
        <dbReference type="PROSITE" id="PS51782"/>
    </source>
</evidence>
<dbReference type="InterPro" id="IPR011990">
    <property type="entry name" value="TPR-like_helical_dom_sf"/>
</dbReference>
<dbReference type="InterPro" id="IPR036779">
    <property type="entry name" value="LysM_dom_sf"/>
</dbReference>
<comment type="caution">
    <text evidence="4">The sequence shown here is derived from an EMBL/GenBank/DDBJ whole genome shotgun (WGS) entry which is preliminary data.</text>
</comment>
<evidence type="ECO:0000313" key="5">
    <source>
        <dbReference type="Proteomes" id="UP000294739"/>
    </source>
</evidence>
<dbReference type="InterPro" id="IPR052196">
    <property type="entry name" value="Bact_Kbp"/>
</dbReference>
<keyword evidence="2" id="KW-0812">Transmembrane</keyword>
<dbReference type="PROSITE" id="PS51782">
    <property type="entry name" value="LYSM"/>
    <property type="match status" value="1"/>
</dbReference>
<dbReference type="InParanoid" id="A0A4R5CCR6"/>
<feature type="region of interest" description="Disordered" evidence="1">
    <location>
        <begin position="312"/>
        <end position="364"/>
    </location>
</feature>
<sequence length="1122" mass="115033">MVGRVQPLPLARSLARLACRHGDLFALRRIQPIGCAPVPDTALLKALSEPAVTFAGPAAPTGGESVLASLVQSCGEEMAVTVPPLTGSRAVARGLTALLGLTLLVVGLPAVLWAVDGWPLPGDWPDLRTVREAALRPDDGSLFLGALIVAGWAGWATFVLSLLVELPAAVRGTAALPLPGLGAQQRLVAAMVAAVAAIGGGAQAASASSATPSPWEPAAPVTTDLLDQQAAPDGGERRRGGTDPPTGGDLSPARAAMGTYVVREGDTLWHIADASLGDPTRYPEIVAASAGTVQPDGRRLTDPDVIHPGWTLTVPGAPTSQRDGLPDTGSAGRAGAGTVAPDTGSADEKDAGTVRPDAGSAGRAGAATMLPDAEAPGLGSLVAAPAAGRPIAAAPDCPPGPIAGAADEPTAGGPMAAPDPEEDPDGDGATRTIGGVGAVLAAGLIAVLTVRRARRQRRRRPGERLAPGSAAARTVETELRQVADQAGVAFVDRALRGLAARLAESGRQLPPLRAARLTSHALELYLAASSQLPAPFVGTAHGGVWTVEASQTGPLDGDGGARVPAPYPSLVSIGHDRDDALVLLDLEQLGSLVVDGPPELVGAAIAAIAAELATSTWADDLRVSLVGGDWSDLDLLRSGRVRRIADVEELIDEITVRVTDDRLLLATAGVNGLAAARVGPVAEATWTPEILVVAVPLPDDQWSRLCALIETAPRVAVAAVIGGGSAGQGWTLRLAGTTLEPAAVLEPLGVPLRPQLLDAVTRERVTELLHAADSTKRESAAGSATVLTEPGPAQPPDEMRRARASIAGGPSPPERSGPPFIDPVRPGLPPGSQVNAAKPAPHGVTAPSRALPPGAGASAGARPTSSDARSGRSPDRVAPRLLMLGPVEVAHTAELVEQTKLGQLTELAMFIALNPGCDTNAIDDAIWPGSAVTRTTRGTAISKLRRWLGTDATGASLLPRTDGGYTYLPDVRSDWQDWCALLPEGPARATTAELRAALSLVRGRPFSGRGRRRYAWVDHIAQEMISSIVDTCHELALHALADAAPGEALRAALLGLSVEPGVELLWRDRLKAELAVGDRSTVLESIGKLRSTADDLGGDLEPETEELIERITSGSGRLTATG</sequence>
<protein>
    <submittedName>
        <fullName evidence="4">LysM peptidoglycan-binding domain-containing protein</fullName>
    </submittedName>
</protein>
<dbReference type="Pfam" id="PF01476">
    <property type="entry name" value="LysM"/>
    <property type="match status" value="1"/>
</dbReference>
<evidence type="ECO:0000313" key="4">
    <source>
        <dbReference type="EMBL" id="TDD96033.1"/>
    </source>
</evidence>
<reference evidence="4 5" key="1">
    <citation type="submission" date="2019-03" db="EMBL/GenBank/DDBJ databases">
        <title>Draft genome sequences of novel Actinobacteria.</title>
        <authorList>
            <person name="Sahin N."/>
            <person name="Ay H."/>
            <person name="Saygin H."/>
        </authorList>
    </citation>
    <scope>NUCLEOTIDE SEQUENCE [LARGE SCALE GENOMIC DNA]</scope>
    <source>
        <strain evidence="4 5">5K138</strain>
    </source>
</reference>
<dbReference type="AlphaFoldDB" id="A0A4R5CCR6"/>
<keyword evidence="2" id="KW-1133">Transmembrane helix</keyword>
<dbReference type="Proteomes" id="UP000294739">
    <property type="component" value="Unassembled WGS sequence"/>
</dbReference>
<dbReference type="OrthoDB" id="3210682at2"/>
<dbReference type="EMBL" id="SMKZ01000086">
    <property type="protein sequence ID" value="TDD96033.1"/>
    <property type="molecule type" value="Genomic_DNA"/>
</dbReference>
<keyword evidence="2" id="KW-0472">Membrane</keyword>
<feature type="transmembrane region" description="Helical" evidence="2">
    <location>
        <begin position="95"/>
        <end position="115"/>
    </location>
</feature>
<dbReference type="InterPro" id="IPR018392">
    <property type="entry name" value="LysM"/>
</dbReference>
<dbReference type="InterPro" id="IPR036388">
    <property type="entry name" value="WH-like_DNA-bd_sf"/>
</dbReference>
<dbReference type="PANTHER" id="PTHR34700">
    <property type="entry name" value="POTASSIUM BINDING PROTEIN KBP"/>
    <property type="match status" value="1"/>
</dbReference>
<organism evidence="4 5">
    <name type="scientific">Jiangella asiatica</name>
    <dbReference type="NCBI Taxonomy" id="2530372"/>
    <lineage>
        <taxon>Bacteria</taxon>
        <taxon>Bacillati</taxon>
        <taxon>Actinomycetota</taxon>
        <taxon>Actinomycetes</taxon>
        <taxon>Jiangellales</taxon>
        <taxon>Jiangellaceae</taxon>
        <taxon>Jiangella</taxon>
    </lineage>
</organism>
<dbReference type="CDD" id="cd00118">
    <property type="entry name" value="LysM"/>
    <property type="match status" value="1"/>
</dbReference>
<dbReference type="Gene3D" id="3.10.350.10">
    <property type="entry name" value="LysM domain"/>
    <property type="match status" value="1"/>
</dbReference>
<proteinExistence type="predicted"/>
<feature type="region of interest" description="Disordered" evidence="1">
    <location>
        <begin position="229"/>
        <end position="254"/>
    </location>
</feature>
<evidence type="ECO:0000256" key="1">
    <source>
        <dbReference type="SAM" id="MobiDB-lite"/>
    </source>
</evidence>
<feature type="region of interest" description="Disordered" evidence="1">
    <location>
        <begin position="770"/>
        <end position="876"/>
    </location>
</feature>
<feature type="transmembrane region" description="Helical" evidence="2">
    <location>
        <begin position="142"/>
        <end position="166"/>
    </location>
</feature>
<feature type="compositionally biased region" description="Low complexity" evidence="1">
    <location>
        <begin position="846"/>
        <end position="866"/>
    </location>
</feature>
<dbReference type="PANTHER" id="PTHR34700:SF4">
    <property type="entry name" value="PHAGE-LIKE ELEMENT PBSX PROTEIN XKDP"/>
    <property type="match status" value="1"/>
</dbReference>
<name>A0A4R5CCR6_9ACTN</name>
<gene>
    <name evidence="4" type="ORF">E1269_30820</name>
</gene>
<dbReference type="Gene3D" id="1.25.40.10">
    <property type="entry name" value="Tetratricopeptide repeat domain"/>
    <property type="match status" value="1"/>
</dbReference>
<evidence type="ECO:0000256" key="2">
    <source>
        <dbReference type="SAM" id="Phobius"/>
    </source>
</evidence>
<accession>A0A4R5CCR6</accession>
<feature type="transmembrane region" description="Helical" evidence="2">
    <location>
        <begin position="432"/>
        <end position="450"/>
    </location>
</feature>
<dbReference type="InterPro" id="IPR005158">
    <property type="entry name" value="BTAD"/>
</dbReference>
<keyword evidence="5" id="KW-1185">Reference proteome</keyword>
<dbReference type="Gene3D" id="1.10.10.10">
    <property type="entry name" value="Winged helix-like DNA-binding domain superfamily/Winged helix DNA-binding domain"/>
    <property type="match status" value="1"/>
</dbReference>
<dbReference type="SMART" id="SM01043">
    <property type="entry name" value="BTAD"/>
    <property type="match status" value="1"/>
</dbReference>
<feature type="region of interest" description="Disordered" evidence="1">
    <location>
        <begin position="393"/>
        <end position="433"/>
    </location>
</feature>